<evidence type="ECO:0000256" key="2">
    <source>
        <dbReference type="SAM" id="Phobius"/>
    </source>
</evidence>
<feature type="region of interest" description="Disordered" evidence="1">
    <location>
        <begin position="41"/>
        <end position="67"/>
    </location>
</feature>
<sequence>MARRSRARRGLPSVVVAVLVVALTAGVGGLVVLALQRTQGVDPERVARPSTSLPVDSPSPTASAAPAVTAPAAAERYLAAGADILWRATAGACGGEAPVIERSDDDGTTWTDETPRYRDIAQVRALRSVADTQATAVADVGEDCETQALRTFTDGAFWSPYDDVLARSDYLVGADVVIDGDPLAAPCPAPWGLRSSAGTVAFLCDGTAYAAADGETTAIGADVVALDTLDGEIIAATRTPDCDGLLLTSLTSDTDPLACVTADAAAPAALALTPDTVLLWTGDDLTTVPR</sequence>
<proteinExistence type="predicted"/>
<dbReference type="RefSeq" id="WP_064003296.1">
    <property type="nucleotide sequence ID" value="NZ_LSTV01000004.1"/>
</dbReference>
<evidence type="ECO:0000256" key="1">
    <source>
        <dbReference type="SAM" id="MobiDB-lite"/>
    </source>
</evidence>
<name>A0A177K7G7_9MICO</name>
<gene>
    <name evidence="3" type="ORF">AYL44_10710</name>
</gene>
<dbReference type="EMBL" id="LSTV01000004">
    <property type="protein sequence ID" value="OAH49333.1"/>
    <property type="molecule type" value="Genomic_DNA"/>
</dbReference>
<comment type="caution">
    <text evidence="3">The sequence shown here is derived from an EMBL/GenBank/DDBJ whole genome shotgun (WGS) entry which is preliminary data.</text>
</comment>
<dbReference type="Proteomes" id="UP000076998">
    <property type="component" value="Unassembled WGS sequence"/>
</dbReference>
<accession>A0A177K7G7</accession>
<dbReference type="AlphaFoldDB" id="A0A177K7G7"/>
<reference evidence="3 4" key="1">
    <citation type="submission" date="2016-02" db="EMBL/GenBank/DDBJ databases">
        <authorList>
            <person name="Wen L."/>
            <person name="He K."/>
            <person name="Yang H."/>
        </authorList>
    </citation>
    <scope>NUCLEOTIDE SEQUENCE [LARGE SCALE GENOMIC DNA]</scope>
    <source>
        <strain evidence="3 4">CD11_3</strain>
    </source>
</reference>
<keyword evidence="2" id="KW-1133">Transmembrane helix</keyword>
<feature type="transmembrane region" description="Helical" evidence="2">
    <location>
        <begin position="12"/>
        <end position="35"/>
    </location>
</feature>
<keyword evidence="2" id="KW-0812">Transmembrane</keyword>
<evidence type="ECO:0000313" key="4">
    <source>
        <dbReference type="Proteomes" id="UP000076998"/>
    </source>
</evidence>
<evidence type="ECO:0000313" key="3">
    <source>
        <dbReference type="EMBL" id="OAH49333.1"/>
    </source>
</evidence>
<dbReference type="SUPFAM" id="SSF110296">
    <property type="entry name" value="Oligoxyloglucan reducing end-specific cellobiohydrolase"/>
    <property type="match status" value="1"/>
</dbReference>
<feature type="compositionally biased region" description="Low complexity" evidence="1">
    <location>
        <begin position="54"/>
        <end position="67"/>
    </location>
</feature>
<organism evidence="3 4">
    <name type="scientific">Microbacterium oleivorans</name>
    <dbReference type="NCBI Taxonomy" id="273677"/>
    <lineage>
        <taxon>Bacteria</taxon>
        <taxon>Bacillati</taxon>
        <taxon>Actinomycetota</taxon>
        <taxon>Actinomycetes</taxon>
        <taxon>Micrococcales</taxon>
        <taxon>Microbacteriaceae</taxon>
        <taxon>Microbacterium</taxon>
    </lineage>
</organism>
<dbReference type="OrthoDB" id="3821622at2"/>
<protein>
    <submittedName>
        <fullName evidence="3">Uncharacterized protein</fullName>
    </submittedName>
</protein>
<keyword evidence="2" id="KW-0472">Membrane</keyword>